<feature type="region of interest" description="Disordered" evidence="1">
    <location>
        <begin position="161"/>
        <end position="184"/>
    </location>
</feature>
<feature type="compositionally biased region" description="Acidic residues" evidence="1">
    <location>
        <begin position="15"/>
        <end position="37"/>
    </location>
</feature>
<sequence>MADFAGPSFSLGLDLDLDPDPDLGLDLSTEEEGNGDEEGWRPKVHPGEERSTFVGASSSECTTHWSGEDEGEGGFYRRSTGEDPPTRIGPFKRLRRGTPRQSPPDPFTPHAAVRFSALDDDIEDFSSQEDCVVRDALPSRQNQSSCSSSKFSLHGQRVLTTMSGKKSKAPKIIPTSGVSIPTSVEASSNKKIFPRLTVSPLKRIQLLDSDSDDLSIDEDKKRKVNGDHQQGKTPESSGRLQSECLWVDFSPVKNLSLPTPALDQYCEDYFKEAKARDVSQQSKQQSSATTTSGVVLPRNIAGTNDTEGCPNLPGHQPPSYQYFFHPDVRIQRLVQQRLPHFTPIGDVKSTGNGQQNAESLDYMPRNRKNTKGSKISDTPGSSSAIPKDAAKRRVSAVGSCGHWFTGEDGRKVYVTKNGQELSGQIAYRQYKKEIGGSRRTGKRSSGNSRKKAKR</sequence>
<gene>
    <name evidence="2" type="ORF">SI8410_11016278</name>
</gene>
<feature type="region of interest" description="Disordered" evidence="1">
    <location>
        <begin position="276"/>
        <end position="299"/>
    </location>
</feature>
<dbReference type="OrthoDB" id="1671977at2759"/>
<dbReference type="AlphaFoldDB" id="A0A7I8L6T3"/>
<feature type="region of interest" description="Disordered" evidence="1">
    <location>
        <begin position="1"/>
        <end position="111"/>
    </location>
</feature>
<feature type="region of interest" description="Disordered" evidence="1">
    <location>
        <begin position="342"/>
        <end position="390"/>
    </location>
</feature>
<feature type="compositionally biased region" description="Basic and acidic residues" evidence="1">
    <location>
        <begin position="218"/>
        <end position="230"/>
    </location>
</feature>
<dbReference type="EMBL" id="LR746274">
    <property type="protein sequence ID" value="CAA7405600.1"/>
    <property type="molecule type" value="Genomic_DNA"/>
</dbReference>
<evidence type="ECO:0000313" key="2">
    <source>
        <dbReference type="EMBL" id="CAA7405600.1"/>
    </source>
</evidence>
<feature type="compositionally biased region" description="Low complexity" evidence="1">
    <location>
        <begin position="279"/>
        <end position="292"/>
    </location>
</feature>
<accession>A0A7I8L6T3</accession>
<reference evidence="2" key="1">
    <citation type="submission" date="2020-02" db="EMBL/GenBank/DDBJ databases">
        <authorList>
            <person name="Scholz U."/>
            <person name="Mascher M."/>
            <person name="Fiebig A."/>
        </authorList>
    </citation>
    <scope>NUCLEOTIDE SEQUENCE</scope>
</reference>
<feature type="region of interest" description="Disordered" evidence="1">
    <location>
        <begin position="429"/>
        <end position="454"/>
    </location>
</feature>
<evidence type="ECO:0000313" key="3">
    <source>
        <dbReference type="Proteomes" id="UP000663760"/>
    </source>
</evidence>
<protein>
    <submittedName>
        <fullName evidence="2">Uncharacterized protein</fullName>
    </submittedName>
</protein>
<dbReference type="PANTHER" id="PTHR38371:SF1">
    <property type="entry name" value="RHO GTPASE-ACTIVATING PROTEIN"/>
    <property type="match status" value="1"/>
</dbReference>
<evidence type="ECO:0000256" key="1">
    <source>
        <dbReference type="SAM" id="MobiDB-lite"/>
    </source>
</evidence>
<organism evidence="2 3">
    <name type="scientific">Spirodela intermedia</name>
    <name type="common">Intermediate duckweed</name>
    <dbReference type="NCBI Taxonomy" id="51605"/>
    <lineage>
        <taxon>Eukaryota</taxon>
        <taxon>Viridiplantae</taxon>
        <taxon>Streptophyta</taxon>
        <taxon>Embryophyta</taxon>
        <taxon>Tracheophyta</taxon>
        <taxon>Spermatophyta</taxon>
        <taxon>Magnoliopsida</taxon>
        <taxon>Liliopsida</taxon>
        <taxon>Araceae</taxon>
        <taxon>Lemnoideae</taxon>
        <taxon>Spirodela</taxon>
    </lineage>
</organism>
<name>A0A7I8L6T3_SPIIN</name>
<keyword evidence="3" id="KW-1185">Reference proteome</keyword>
<feature type="compositionally biased region" description="Polar residues" evidence="1">
    <location>
        <begin position="54"/>
        <end position="65"/>
    </location>
</feature>
<feature type="compositionally biased region" description="Basic and acidic residues" evidence="1">
    <location>
        <begin position="38"/>
        <end position="51"/>
    </location>
</feature>
<feature type="compositionally biased region" description="Polar residues" evidence="1">
    <location>
        <begin position="372"/>
        <end position="384"/>
    </location>
</feature>
<proteinExistence type="predicted"/>
<feature type="compositionally biased region" description="Polar residues" evidence="1">
    <location>
        <begin position="349"/>
        <end position="358"/>
    </location>
</feature>
<feature type="region of interest" description="Disordered" evidence="1">
    <location>
        <begin position="218"/>
        <end position="237"/>
    </location>
</feature>
<dbReference type="Proteomes" id="UP000663760">
    <property type="component" value="Chromosome 11"/>
</dbReference>
<dbReference type="PANTHER" id="PTHR38371">
    <property type="entry name" value="RHO GTPASE-ACTIVATING PROTEIN"/>
    <property type="match status" value="1"/>
</dbReference>